<dbReference type="SMART" id="SM00354">
    <property type="entry name" value="HTH_LACI"/>
    <property type="match status" value="1"/>
</dbReference>
<keyword evidence="1" id="KW-0805">Transcription regulation</keyword>
<dbReference type="InterPro" id="IPR046335">
    <property type="entry name" value="LacI/GalR-like_sensor"/>
</dbReference>
<evidence type="ECO:0000256" key="3">
    <source>
        <dbReference type="ARBA" id="ARBA00023163"/>
    </source>
</evidence>
<dbReference type="Pfam" id="PF00356">
    <property type="entry name" value="LacI"/>
    <property type="match status" value="1"/>
</dbReference>
<dbReference type="RefSeq" id="WP_268843851.1">
    <property type="nucleotide sequence ID" value="NZ_MK318968.1"/>
</dbReference>
<dbReference type="SUPFAM" id="SSF53822">
    <property type="entry name" value="Periplasmic binding protein-like I"/>
    <property type="match status" value="1"/>
</dbReference>
<dbReference type="PROSITE" id="PS50932">
    <property type="entry name" value="HTH_LACI_2"/>
    <property type="match status" value="1"/>
</dbReference>
<accession>A0A7S4ZRF9</accession>
<dbReference type="Pfam" id="PF13377">
    <property type="entry name" value="Peripla_BP_3"/>
    <property type="match status" value="1"/>
</dbReference>
<geneLocation type="plasmid" evidence="5">
    <name>pC5.7b</name>
</geneLocation>
<evidence type="ECO:0000256" key="2">
    <source>
        <dbReference type="ARBA" id="ARBA00023125"/>
    </source>
</evidence>
<dbReference type="PANTHER" id="PTHR30146">
    <property type="entry name" value="LACI-RELATED TRANSCRIPTIONAL REPRESSOR"/>
    <property type="match status" value="1"/>
</dbReference>
<evidence type="ECO:0000313" key="5">
    <source>
        <dbReference type="EMBL" id="QCL09290.1"/>
    </source>
</evidence>
<proteinExistence type="predicted"/>
<dbReference type="GO" id="GO:0003700">
    <property type="term" value="F:DNA-binding transcription factor activity"/>
    <property type="evidence" value="ECO:0007669"/>
    <property type="project" value="TreeGrafter"/>
</dbReference>
<dbReference type="InterPro" id="IPR010982">
    <property type="entry name" value="Lambda_DNA-bd_dom_sf"/>
</dbReference>
<dbReference type="InterPro" id="IPR000843">
    <property type="entry name" value="HTH_LacI"/>
</dbReference>
<keyword evidence="2" id="KW-0238">DNA-binding</keyword>
<name>A0A7S4ZRF9_RHIRH</name>
<evidence type="ECO:0000259" key="4">
    <source>
        <dbReference type="PROSITE" id="PS50932"/>
    </source>
</evidence>
<dbReference type="PROSITE" id="PS00356">
    <property type="entry name" value="HTH_LACI_1"/>
    <property type="match status" value="1"/>
</dbReference>
<dbReference type="EMBL" id="MK318968">
    <property type="protein sequence ID" value="QCL09290.1"/>
    <property type="molecule type" value="Genomic_DNA"/>
</dbReference>
<gene>
    <name evidence="5" type="ORF">pC5.7b_424</name>
</gene>
<dbReference type="AlphaFoldDB" id="A0A7S4ZRF9"/>
<protein>
    <submittedName>
        <fullName evidence="5">Periplasmic binding protein-like domain protein</fullName>
    </submittedName>
</protein>
<dbReference type="CDD" id="cd06267">
    <property type="entry name" value="PBP1_LacI_sugar_binding-like"/>
    <property type="match status" value="1"/>
</dbReference>
<keyword evidence="5" id="KW-0614">Plasmid</keyword>
<evidence type="ECO:0000256" key="1">
    <source>
        <dbReference type="ARBA" id="ARBA00023015"/>
    </source>
</evidence>
<dbReference type="PANTHER" id="PTHR30146:SF109">
    <property type="entry name" value="HTH-TYPE TRANSCRIPTIONAL REGULATOR GALS"/>
    <property type="match status" value="1"/>
</dbReference>
<feature type="domain" description="HTH lacI-type" evidence="4">
    <location>
        <begin position="9"/>
        <end position="64"/>
    </location>
</feature>
<reference evidence="5" key="1">
    <citation type="submission" date="2018-12" db="EMBL/GenBank/DDBJ databases">
        <title>Three Rhizobium rhizogenes strains isolated from the same crown gall tumor carry diverse plasmids.</title>
        <authorList>
            <person name="Pulawska J."/>
            <person name="Kuzmanovic N."/>
        </authorList>
    </citation>
    <scope>NUCLEOTIDE SEQUENCE</scope>
    <source>
        <strain evidence="5">C5.7</strain>
        <plasmid evidence="5">pC5.7b</plasmid>
    </source>
</reference>
<dbReference type="SUPFAM" id="SSF47413">
    <property type="entry name" value="lambda repressor-like DNA-binding domains"/>
    <property type="match status" value="1"/>
</dbReference>
<dbReference type="CDD" id="cd01392">
    <property type="entry name" value="HTH_LacI"/>
    <property type="match status" value="1"/>
</dbReference>
<organism evidence="5">
    <name type="scientific">Rhizobium rhizogenes</name>
    <name type="common">Agrobacterium rhizogenes</name>
    <dbReference type="NCBI Taxonomy" id="359"/>
    <lineage>
        <taxon>Bacteria</taxon>
        <taxon>Pseudomonadati</taxon>
        <taxon>Pseudomonadota</taxon>
        <taxon>Alphaproteobacteria</taxon>
        <taxon>Hyphomicrobiales</taxon>
        <taxon>Rhizobiaceae</taxon>
        <taxon>Rhizobium/Agrobacterium group</taxon>
        <taxon>Rhizobium</taxon>
    </lineage>
</organism>
<dbReference type="GO" id="GO:0000976">
    <property type="term" value="F:transcription cis-regulatory region binding"/>
    <property type="evidence" value="ECO:0007669"/>
    <property type="project" value="TreeGrafter"/>
</dbReference>
<sequence>MTRKTNSVPGIRDVAKMAGVSVATASRVIAKADYPVAAATRVRVIEAAGALGFVRNAMARGLSRSRSESVGVIVPALHAYYAAMIEGIDEAATRQGLTILLGLSRGDEAKREQLVTEFLERRVDGLLICAGADDHLPGRTPTEMPIPTVLIGQQANPGFPIVVTDNVAAGYEVAEHLWSLGHRAFAYLAPDKGWHDFRDRQVGVSVFLKQADEAYKLDVLDGIYSEADAFSRMGEALKDGLAATAVIASTDRHALGAMAALTDAGRWVPDAVAVVGFDNYLSSQYLRPALTSMHMPAGEMGRLGLETLVAAIGGHQVPMRSELRATLVARGSSVPSP</sequence>
<keyword evidence="3" id="KW-0804">Transcription</keyword>
<dbReference type="InterPro" id="IPR028082">
    <property type="entry name" value="Peripla_BP_I"/>
</dbReference>
<dbReference type="Gene3D" id="1.10.260.40">
    <property type="entry name" value="lambda repressor-like DNA-binding domains"/>
    <property type="match status" value="1"/>
</dbReference>
<dbReference type="Gene3D" id="3.40.50.2300">
    <property type="match status" value="2"/>
</dbReference>